<accession>A0A6A5JVV8</accession>
<evidence type="ECO:0000313" key="2">
    <source>
        <dbReference type="EMBL" id="KAF1828555.1"/>
    </source>
</evidence>
<evidence type="ECO:0000313" key="3">
    <source>
        <dbReference type="Proteomes" id="UP000800040"/>
    </source>
</evidence>
<protein>
    <submittedName>
        <fullName evidence="2">Uncharacterized protein</fullName>
    </submittedName>
</protein>
<proteinExistence type="predicted"/>
<dbReference type="OrthoDB" id="3942083at2759"/>
<keyword evidence="1" id="KW-0812">Transmembrane</keyword>
<dbReference type="Proteomes" id="UP000800040">
    <property type="component" value="Unassembled WGS sequence"/>
</dbReference>
<dbReference type="EMBL" id="ML975531">
    <property type="protein sequence ID" value="KAF1828555.1"/>
    <property type="molecule type" value="Genomic_DNA"/>
</dbReference>
<organism evidence="2 3">
    <name type="scientific">Decorospora gaudefroyi</name>
    <dbReference type="NCBI Taxonomy" id="184978"/>
    <lineage>
        <taxon>Eukaryota</taxon>
        <taxon>Fungi</taxon>
        <taxon>Dikarya</taxon>
        <taxon>Ascomycota</taxon>
        <taxon>Pezizomycotina</taxon>
        <taxon>Dothideomycetes</taxon>
        <taxon>Pleosporomycetidae</taxon>
        <taxon>Pleosporales</taxon>
        <taxon>Pleosporineae</taxon>
        <taxon>Pleosporaceae</taxon>
        <taxon>Decorospora</taxon>
    </lineage>
</organism>
<keyword evidence="1" id="KW-1133">Transmembrane helix</keyword>
<keyword evidence="3" id="KW-1185">Reference proteome</keyword>
<keyword evidence="1" id="KW-0472">Membrane</keyword>
<reference evidence="2" key="1">
    <citation type="submission" date="2020-01" db="EMBL/GenBank/DDBJ databases">
        <authorList>
            <consortium name="DOE Joint Genome Institute"/>
            <person name="Haridas S."/>
            <person name="Albert R."/>
            <person name="Binder M."/>
            <person name="Bloem J."/>
            <person name="Labutti K."/>
            <person name="Salamov A."/>
            <person name="Andreopoulos B."/>
            <person name="Baker S.E."/>
            <person name="Barry K."/>
            <person name="Bills G."/>
            <person name="Bluhm B.H."/>
            <person name="Cannon C."/>
            <person name="Castanera R."/>
            <person name="Culley D.E."/>
            <person name="Daum C."/>
            <person name="Ezra D."/>
            <person name="Gonzalez J.B."/>
            <person name="Henrissat B."/>
            <person name="Kuo A."/>
            <person name="Liang C."/>
            <person name="Lipzen A."/>
            <person name="Lutzoni F."/>
            <person name="Magnuson J."/>
            <person name="Mondo S."/>
            <person name="Nolan M."/>
            <person name="Ohm R."/>
            <person name="Pangilinan J."/>
            <person name="Park H.-J."/>
            <person name="Ramirez L."/>
            <person name="Alfaro M."/>
            <person name="Sun H."/>
            <person name="Tritt A."/>
            <person name="Yoshinaga Y."/>
            <person name="Zwiers L.-H."/>
            <person name="Turgeon B.G."/>
            <person name="Goodwin S.B."/>
            <person name="Spatafora J.W."/>
            <person name="Crous P.W."/>
            <person name="Grigoriev I.V."/>
        </authorList>
    </citation>
    <scope>NUCLEOTIDE SEQUENCE</scope>
    <source>
        <strain evidence="2">P77</strain>
    </source>
</reference>
<evidence type="ECO:0000256" key="1">
    <source>
        <dbReference type="SAM" id="Phobius"/>
    </source>
</evidence>
<feature type="transmembrane region" description="Helical" evidence="1">
    <location>
        <begin position="16"/>
        <end position="36"/>
    </location>
</feature>
<gene>
    <name evidence="2" type="ORF">BDW02DRAFT_574780</name>
</gene>
<dbReference type="AlphaFoldDB" id="A0A6A5JVV8"/>
<sequence length="674" mass="77451">MPIGDTTSLFGTIGTWLGVGLAFIALVGIVGPWLALSASRTQRQRAMNQLQDRDQDYVTKGFGIGLSHRYLRRVRVPNLFNYYAIRIPEAGELWTLHSVKSTSCRTGWARLCRLLEAYKLPMQSKTSKLPPWLSFIRFVYPKRNSSRDMKTEVSIIYDKSGSLHFEGRHTWLPVSRYWILSIGLLGRYGKRLNCGRGVNTRTVRPDLEEERVLLVPDAPIAFDSDIDLPGYSHRTRNMTEHWEWRATMSSADDEEFEEMRHPGVYGKTGEFETLNPTNAIPCAVFFRWHNQAEMDLDGPRKETLTLLDLYWLANGFLPVDSPGKARVVVQLTDSAYWMGGSLAESGLEPLPRTYEFYSLQIALDRPKSMRMAVEALGGLLTPLYTWQKVPIPDLSSMQEEECKYLQGLNPSFATRSQWVQLNGVALGVENSAFFDRRDLQTLTLNFLRLRWDDWGYLIHRSQHSYWFCLLNEGRELMETAFENFRNGVIAGTDDIPPGLRVIDPRVKQVISRHQDMYIENWDDGAYTETDMKVLVGLDRRLKETHHLPEFVQEALCVLIMTNPSFRDAVKTLIRPASAIIREVEEDTETDVTWDLVLDIAQGQARWRQPVAKTFEFERELFDGFSRIPPYHISATELAMAALRIGVKCDIWMTSLDGRPLIEFVRQLDRLVYVA</sequence>
<name>A0A6A5JVV8_9PLEO</name>